<name>A0A8T1VQI5_9STRA</name>
<accession>A0A8T1VQI5</accession>
<evidence type="ECO:0000313" key="1">
    <source>
        <dbReference type="EMBL" id="KAG7383625.1"/>
    </source>
</evidence>
<dbReference type="EMBL" id="JAGDFM010000171">
    <property type="protein sequence ID" value="KAG7383625.1"/>
    <property type="molecule type" value="Genomic_DNA"/>
</dbReference>
<protein>
    <submittedName>
        <fullName evidence="1">Uncharacterized protein</fullName>
    </submittedName>
</protein>
<reference evidence="1" key="1">
    <citation type="submission" date="2021-02" db="EMBL/GenBank/DDBJ databases">
        <authorList>
            <person name="Palmer J.M."/>
        </authorList>
    </citation>
    <scope>NUCLEOTIDE SEQUENCE</scope>
    <source>
        <strain evidence="1">SCRP734</strain>
    </source>
</reference>
<dbReference type="AlphaFoldDB" id="A0A8T1VQI5"/>
<proteinExistence type="predicted"/>
<organism evidence="1 2">
    <name type="scientific">Phytophthora pseudosyringae</name>
    <dbReference type="NCBI Taxonomy" id="221518"/>
    <lineage>
        <taxon>Eukaryota</taxon>
        <taxon>Sar</taxon>
        <taxon>Stramenopiles</taxon>
        <taxon>Oomycota</taxon>
        <taxon>Peronosporomycetes</taxon>
        <taxon>Peronosporales</taxon>
        <taxon>Peronosporaceae</taxon>
        <taxon>Phytophthora</taxon>
    </lineage>
</organism>
<keyword evidence="2" id="KW-1185">Reference proteome</keyword>
<comment type="caution">
    <text evidence="1">The sequence shown here is derived from an EMBL/GenBank/DDBJ whole genome shotgun (WGS) entry which is preliminary data.</text>
</comment>
<evidence type="ECO:0000313" key="2">
    <source>
        <dbReference type="Proteomes" id="UP000694044"/>
    </source>
</evidence>
<sequence>MPCIWTTILRLFSSRAGVLRITPPQAQFKLRHGRQTAPATFALTPLQAKAGRDQQDGLVVVNSDQASNRQTPYQRMRERIATRSTHDATQAITTVDDPHAHIRSESRSDPVVIRQKLLWLSSHQHKQLESFI</sequence>
<dbReference type="Proteomes" id="UP000694044">
    <property type="component" value="Unassembled WGS sequence"/>
</dbReference>
<gene>
    <name evidence="1" type="ORF">PHYPSEUDO_003500</name>
</gene>